<evidence type="ECO:0000313" key="13">
    <source>
        <dbReference type="Proteomes" id="UP000005038"/>
    </source>
</evidence>
<feature type="transmembrane region" description="Helical" evidence="9">
    <location>
        <begin position="172"/>
        <end position="193"/>
    </location>
</feature>
<evidence type="ECO:0000256" key="7">
    <source>
        <dbReference type="ARBA" id="ARBA00023177"/>
    </source>
</evidence>
<gene>
    <name evidence="12" type="primary">amtB</name>
    <name evidence="12" type="ORF">GOOTI_244_00090</name>
</gene>
<dbReference type="SUPFAM" id="SSF111352">
    <property type="entry name" value="Ammonium transporter"/>
    <property type="match status" value="1"/>
</dbReference>
<keyword evidence="13" id="KW-1185">Reference proteome</keyword>
<feature type="transmembrane region" description="Helical" evidence="9">
    <location>
        <begin position="131"/>
        <end position="152"/>
    </location>
</feature>
<dbReference type="AlphaFoldDB" id="H5TTZ0"/>
<name>H5TTZ0_GORO1</name>
<feature type="transmembrane region" description="Helical" evidence="9">
    <location>
        <begin position="100"/>
        <end position="119"/>
    </location>
</feature>
<dbReference type="STRING" id="1108044.GOOTI_244_00090"/>
<feature type="transmembrane region" description="Helical" evidence="9">
    <location>
        <begin position="205"/>
        <end position="223"/>
    </location>
</feature>
<dbReference type="OrthoDB" id="9814202at2"/>
<dbReference type="GO" id="GO:0005886">
    <property type="term" value="C:plasma membrane"/>
    <property type="evidence" value="ECO:0007669"/>
    <property type="project" value="UniProtKB-SubCell"/>
</dbReference>
<evidence type="ECO:0000256" key="6">
    <source>
        <dbReference type="ARBA" id="ARBA00023136"/>
    </source>
</evidence>
<dbReference type="InterPro" id="IPR001905">
    <property type="entry name" value="Ammonium_transpt"/>
</dbReference>
<organism evidence="12 13">
    <name type="scientific">Gordonia otitidis (strain DSM 44809 / CCUG 52243 / JCM 12355 / NBRC 100426 / IFM 10032)</name>
    <dbReference type="NCBI Taxonomy" id="1108044"/>
    <lineage>
        <taxon>Bacteria</taxon>
        <taxon>Bacillati</taxon>
        <taxon>Actinomycetota</taxon>
        <taxon>Actinomycetes</taxon>
        <taxon>Mycobacteriales</taxon>
        <taxon>Gordoniaceae</taxon>
        <taxon>Gordonia</taxon>
    </lineage>
</organism>
<feature type="domain" description="Ammonium transporter AmtB-like" evidence="11">
    <location>
        <begin position="12"/>
        <end position="412"/>
    </location>
</feature>
<reference evidence="12" key="1">
    <citation type="submission" date="2012-02" db="EMBL/GenBank/DDBJ databases">
        <title>Whole genome shotgun sequence of Gordonia otitidis NBRC 100426.</title>
        <authorList>
            <person name="Yoshida I."/>
            <person name="Hosoyama A."/>
            <person name="Tsuchikane K."/>
            <person name="Katsumata H."/>
            <person name="Yamazaki S."/>
            <person name="Fujita N."/>
        </authorList>
    </citation>
    <scope>NUCLEOTIDE SEQUENCE [LARGE SCALE GENOMIC DNA]</scope>
    <source>
        <strain evidence="12">NBRC 100426</strain>
    </source>
</reference>
<feature type="region of interest" description="Disordered" evidence="10">
    <location>
        <begin position="443"/>
        <end position="464"/>
    </location>
</feature>
<evidence type="ECO:0000256" key="1">
    <source>
        <dbReference type="ARBA" id="ARBA00004141"/>
    </source>
</evidence>
<feature type="transmembrane region" description="Helical" evidence="9">
    <location>
        <begin position="229"/>
        <end position="256"/>
    </location>
</feature>
<keyword evidence="6 9" id="KW-0472">Membrane</keyword>
<keyword evidence="4 9" id="KW-0812">Transmembrane</keyword>
<comment type="similarity">
    <text evidence="2 9">Belongs to the ammonia transporter channel (TC 1.A.11.2) family.</text>
</comment>
<keyword evidence="7 9" id="KW-0924">Ammonia transport</keyword>
<evidence type="ECO:0000256" key="10">
    <source>
        <dbReference type="SAM" id="MobiDB-lite"/>
    </source>
</evidence>
<feature type="transmembrane region" description="Helical" evidence="9">
    <location>
        <begin position="364"/>
        <end position="382"/>
    </location>
</feature>
<evidence type="ECO:0000256" key="2">
    <source>
        <dbReference type="ARBA" id="ARBA00005887"/>
    </source>
</evidence>
<keyword evidence="5 9" id="KW-1133">Transmembrane helix</keyword>
<dbReference type="NCBIfam" id="TIGR00836">
    <property type="entry name" value="amt"/>
    <property type="match status" value="1"/>
</dbReference>
<dbReference type="PROSITE" id="PS01219">
    <property type="entry name" value="AMMONIUM_TRANSP"/>
    <property type="match status" value="1"/>
</dbReference>
<dbReference type="Proteomes" id="UP000005038">
    <property type="component" value="Unassembled WGS sequence"/>
</dbReference>
<comment type="subcellular location">
    <subcellularLocation>
        <location evidence="9">Cell membrane</location>
        <topology evidence="9">Multi-pass membrane protein</topology>
    </subcellularLocation>
    <subcellularLocation>
        <location evidence="1">Membrane</location>
        <topology evidence="1">Multi-pass membrane protein</topology>
    </subcellularLocation>
</comment>
<evidence type="ECO:0000313" key="12">
    <source>
        <dbReference type="EMBL" id="GAB36948.1"/>
    </source>
</evidence>
<evidence type="ECO:0000256" key="3">
    <source>
        <dbReference type="ARBA" id="ARBA00022448"/>
    </source>
</evidence>
<protein>
    <recommendedName>
        <fullName evidence="8 9">Ammonium transporter</fullName>
    </recommendedName>
</protein>
<feature type="transmembrane region" description="Helical" evidence="9">
    <location>
        <begin position="12"/>
        <end position="33"/>
    </location>
</feature>
<evidence type="ECO:0000259" key="11">
    <source>
        <dbReference type="Pfam" id="PF00909"/>
    </source>
</evidence>
<accession>H5TTZ0</accession>
<evidence type="ECO:0000256" key="8">
    <source>
        <dbReference type="ARBA" id="ARBA00050025"/>
    </source>
</evidence>
<dbReference type="PANTHER" id="PTHR43029:SF10">
    <property type="entry name" value="AMMONIUM TRANSPORTER MEP2"/>
    <property type="match status" value="1"/>
</dbReference>
<proteinExistence type="inferred from homology"/>
<feature type="transmembrane region" description="Helical" evidence="9">
    <location>
        <begin position="263"/>
        <end position="284"/>
    </location>
</feature>
<keyword evidence="3 9" id="KW-0813">Transport</keyword>
<feature type="transmembrane region" description="Helical" evidence="9">
    <location>
        <begin position="321"/>
        <end position="344"/>
    </location>
</feature>
<dbReference type="InterPro" id="IPR018047">
    <property type="entry name" value="Ammonium_transpt_CS"/>
</dbReference>
<sequence length="464" mass="48306">MEQLAAHADLSWMLAAFVFVLLMFPGLAFYYGGMLGSRNVLNMMTMVLITLGITSVLYVLYGYGLVSGPSVKGWGLIGNPTDYIGLINHQTDDGSGGTQVLYYAAWFILFAAITVAIVASGAASRMKFSAWLVFVPIWLTLVYFPVAHWVFTADTDDAKGGFLLNRIGIHDFAGGTAVHMNAGVAALALALVLGARRKRMERPHNLPMVLLGGGILWFGWFGFNGSCAFGATFLTQFVILNTLLAGSAGMIGFAVIEKIREGHVTSLGVITGVVAGLVGITPSANAVSSLGALGVGLLSSAVVAFLMSIKARFKVDDSLDAFIVHGIGGIVGTLCIVLFAASSAPAGVQGILFGGDIDVLWRELAGIVITCVFSFVMTWLIATAIDKTMGLRVDAETETLGLDSTIHAETAYEIPAAGVGHAPGGFSGLHPERAAENLEHELPSSTAAAGASTAAPAAAPATTT</sequence>
<dbReference type="GO" id="GO:0008519">
    <property type="term" value="F:ammonium channel activity"/>
    <property type="evidence" value="ECO:0007669"/>
    <property type="project" value="InterPro"/>
</dbReference>
<dbReference type="EMBL" id="BAFB01000244">
    <property type="protein sequence ID" value="GAB36948.1"/>
    <property type="molecule type" value="Genomic_DNA"/>
</dbReference>
<comment type="caution">
    <text evidence="12">The sequence shown here is derived from an EMBL/GenBank/DDBJ whole genome shotgun (WGS) entry which is preliminary data.</text>
</comment>
<evidence type="ECO:0000256" key="9">
    <source>
        <dbReference type="RuleBase" id="RU362002"/>
    </source>
</evidence>
<dbReference type="InterPro" id="IPR024041">
    <property type="entry name" value="NH4_transpt_AmtB-like_dom"/>
</dbReference>
<dbReference type="InterPro" id="IPR029020">
    <property type="entry name" value="Ammonium/urea_transptr"/>
</dbReference>
<dbReference type="PANTHER" id="PTHR43029">
    <property type="entry name" value="AMMONIUM TRANSPORTER MEP2"/>
    <property type="match status" value="1"/>
</dbReference>
<evidence type="ECO:0000256" key="4">
    <source>
        <dbReference type="ARBA" id="ARBA00022692"/>
    </source>
</evidence>
<evidence type="ECO:0000256" key="5">
    <source>
        <dbReference type="ARBA" id="ARBA00022989"/>
    </source>
</evidence>
<dbReference type="RefSeq" id="WP_007241105.1">
    <property type="nucleotide sequence ID" value="NZ_BAFB01000244.1"/>
</dbReference>
<feature type="transmembrane region" description="Helical" evidence="9">
    <location>
        <begin position="40"/>
        <end position="61"/>
    </location>
</feature>
<dbReference type="Gene3D" id="1.10.3430.10">
    <property type="entry name" value="Ammonium transporter AmtB like domains"/>
    <property type="match status" value="1"/>
</dbReference>
<dbReference type="Pfam" id="PF00909">
    <property type="entry name" value="Ammonium_transp"/>
    <property type="match status" value="1"/>
</dbReference>
<feature type="transmembrane region" description="Helical" evidence="9">
    <location>
        <begin position="290"/>
        <end position="309"/>
    </location>
</feature>